<feature type="region of interest" description="Disordered" evidence="1">
    <location>
        <begin position="176"/>
        <end position="202"/>
    </location>
</feature>
<comment type="caution">
    <text evidence="2">The sequence shown here is derived from an EMBL/GenBank/DDBJ whole genome shotgun (WGS) entry which is preliminary data.</text>
</comment>
<sequence>MRAPPVALRTASNYQKDEGNIDFGANLDPPFVSAPVCDIDRHLGTFLVDTFGLDAYPDTENAVSIQHDAEVAIGIARAVVKEVQQLSQMEQEKRETIWSDEQPEGRNLTTTNLKADEDLWKAERCLEEKIADLSKAAGRKLPQADSPRKTFKSTAFGRPLQFLTKDAELELIARSAGKQSGAGQHSAKKRSSDVSILSCGDSESSAPIVLPDGEYYCSREEAPCTLQGYRGGLWKPALKDGRPTHSDNKPASSVRPSTTTKRPRQEDHNIIFEEQIRIGKKAIPRLLSGLCKRIVMASPKSWIRSDQKVALPLLQDARQRGRPQGQTRYRRRPTVPGRPRAQKPTIVERAITSAED</sequence>
<keyword evidence="3" id="KW-1185">Reference proteome</keyword>
<reference evidence="2 3" key="1">
    <citation type="submission" date="2016-07" db="EMBL/GenBank/DDBJ databases">
        <title>Pervasive Adenine N6-methylation of Active Genes in Fungi.</title>
        <authorList>
            <consortium name="DOE Joint Genome Institute"/>
            <person name="Mondo S.J."/>
            <person name="Dannebaum R.O."/>
            <person name="Kuo R.C."/>
            <person name="Labutti K."/>
            <person name="Haridas S."/>
            <person name="Kuo A."/>
            <person name="Salamov A."/>
            <person name="Ahrendt S.R."/>
            <person name="Lipzen A."/>
            <person name="Sullivan W."/>
            <person name="Andreopoulos W.B."/>
            <person name="Clum A."/>
            <person name="Lindquist E."/>
            <person name="Daum C."/>
            <person name="Ramamoorthy G.K."/>
            <person name="Gryganskyi A."/>
            <person name="Culley D."/>
            <person name="Magnuson J.K."/>
            <person name="James T.Y."/>
            <person name="O'Malley M.A."/>
            <person name="Stajich J.E."/>
            <person name="Spatafora J.W."/>
            <person name="Visel A."/>
            <person name="Grigoriev I.V."/>
        </authorList>
    </citation>
    <scope>NUCLEOTIDE SEQUENCE [LARGE SCALE GENOMIC DNA]</scope>
    <source>
        <strain evidence="2 3">CBS 115471</strain>
    </source>
</reference>
<name>A0A1Y1Z453_9PLEO</name>
<feature type="region of interest" description="Disordered" evidence="1">
    <location>
        <begin position="236"/>
        <end position="266"/>
    </location>
</feature>
<organism evidence="2 3">
    <name type="scientific">Clohesyomyces aquaticus</name>
    <dbReference type="NCBI Taxonomy" id="1231657"/>
    <lineage>
        <taxon>Eukaryota</taxon>
        <taxon>Fungi</taxon>
        <taxon>Dikarya</taxon>
        <taxon>Ascomycota</taxon>
        <taxon>Pezizomycotina</taxon>
        <taxon>Dothideomycetes</taxon>
        <taxon>Pleosporomycetidae</taxon>
        <taxon>Pleosporales</taxon>
        <taxon>Lindgomycetaceae</taxon>
        <taxon>Clohesyomyces</taxon>
    </lineage>
</organism>
<feature type="compositionally biased region" description="Polar residues" evidence="1">
    <location>
        <begin position="249"/>
        <end position="260"/>
    </location>
</feature>
<proteinExistence type="predicted"/>
<dbReference type="AlphaFoldDB" id="A0A1Y1Z453"/>
<feature type="region of interest" description="Disordered" evidence="1">
    <location>
        <begin position="316"/>
        <end position="356"/>
    </location>
</feature>
<evidence type="ECO:0000313" key="2">
    <source>
        <dbReference type="EMBL" id="ORY05051.1"/>
    </source>
</evidence>
<feature type="compositionally biased region" description="Basic and acidic residues" evidence="1">
    <location>
        <begin position="237"/>
        <end position="248"/>
    </location>
</feature>
<evidence type="ECO:0000256" key="1">
    <source>
        <dbReference type="SAM" id="MobiDB-lite"/>
    </source>
</evidence>
<evidence type="ECO:0000313" key="3">
    <source>
        <dbReference type="Proteomes" id="UP000193144"/>
    </source>
</evidence>
<dbReference type="Proteomes" id="UP000193144">
    <property type="component" value="Unassembled WGS sequence"/>
</dbReference>
<dbReference type="EMBL" id="MCFA01000129">
    <property type="protein sequence ID" value="ORY05051.1"/>
    <property type="molecule type" value="Genomic_DNA"/>
</dbReference>
<protein>
    <submittedName>
        <fullName evidence="2">Uncharacterized protein</fullName>
    </submittedName>
</protein>
<gene>
    <name evidence="2" type="ORF">BCR34DRAFT_633224</name>
</gene>
<accession>A0A1Y1Z453</accession>